<name>A0A428URC4_9HYPO</name>
<sequence length="76" mass="8885">MVPFLTQLSMSLHILASSVRPFHNVAPFAFLAQSRTPKTQVLLQVLQAWDITCQHHHHHHHQLRNIHPKSRSQRIK</sequence>
<reference evidence="1 2" key="1">
    <citation type="submission" date="2017-06" db="EMBL/GenBank/DDBJ databases">
        <title>Cmopartive genomic analysis of Ambrosia Fusariam Clade fungi.</title>
        <authorList>
            <person name="Stajich J.E."/>
            <person name="Carrillo J."/>
            <person name="Kijimoto T."/>
            <person name="Eskalen A."/>
            <person name="O'Donnell K."/>
            <person name="Kasson M."/>
        </authorList>
    </citation>
    <scope>NUCLEOTIDE SEQUENCE [LARGE SCALE GENOMIC DNA]</scope>
    <source>
        <strain evidence="1 2">NRRL 20438</strain>
    </source>
</reference>
<organism evidence="1 2">
    <name type="scientific">Fusarium ambrosium</name>
    <dbReference type="NCBI Taxonomy" id="131363"/>
    <lineage>
        <taxon>Eukaryota</taxon>
        <taxon>Fungi</taxon>
        <taxon>Dikarya</taxon>
        <taxon>Ascomycota</taxon>
        <taxon>Pezizomycotina</taxon>
        <taxon>Sordariomycetes</taxon>
        <taxon>Hypocreomycetidae</taxon>
        <taxon>Hypocreales</taxon>
        <taxon>Nectriaceae</taxon>
        <taxon>Fusarium</taxon>
        <taxon>Fusarium solani species complex</taxon>
    </lineage>
</organism>
<dbReference type="Proteomes" id="UP000288429">
    <property type="component" value="Unassembled WGS sequence"/>
</dbReference>
<evidence type="ECO:0000313" key="1">
    <source>
        <dbReference type="EMBL" id="RSM16831.1"/>
    </source>
</evidence>
<proteinExistence type="predicted"/>
<dbReference type="AlphaFoldDB" id="A0A428URC4"/>
<dbReference type="EMBL" id="NIZV01000041">
    <property type="protein sequence ID" value="RSM16831.1"/>
    <property type="molecule type" value="Genomic_DNA"/>
</dbReference>
<accession>A0A428URC4</accession>
<protein>
    <submittedName>
        <fullName evidence="1">Uncharacterized protein</fullName>
    </submittedName>
</protein>
<evidence type="ECO:0000313" key="2">
    <source>
        <dbReference type="Proteomes" id="UP000288429"/>
    </source>
</evidence>
<comment type="caution">
    <text evidence="1">The sequence shown here is derived from an EMBL/GenBank/DDBJ whole genome shotgun (WGS) entry which is preliminary data.</text>
</comment>
<keyword evidence="2" id="KW-1185">Reference proteome</keyword>
<gene>
    <name evidence="1" type="ORF">CDV31_004299</name>
</gene>